<name>A0AAD1Y6I0_EUPCR</name>
<feature type="compositionally biased region" description="Polar residues" evidence="1">
    <location>
        <begin position="645"/>
        <end position="659"/>
    </location>
</feature>
<comment type="caution">
    <text evidence="2">The sequence shown here is derived from an EMBL/GenBank/DDBJ whole genome shotgun (WGS) entry which is preliminary data.</text>
</comment>
<feature type="compositionally biased region" description="Low complexity" evidence="1">
    <location>
        <begin position="673"/>
        <end position="684"/>
    </location>
</feature>
<reference evidence="2" key="1">
    <citation type="submission" date="2023-07" db="EMBL/GenBank/DDBJ databases">
        <authorList>
            <consortium name="AG Swart"/>
            <person name="Singh M."/>
            <person name="Singh A."/>
            <person name="Seah K."/>
            <person name="Emmerich C."/>
        </authorList>
    </citation>
    <scope>NUCLEOTIDE SEQUENCE</scope>
    <source>
        <strain evidence="2">DP1</strain>
    </source>
</reference>
<feature type="region of interest" description="Disordered" evidence="1">
    <location>
        <begin position="645"/>
        <end position="684"/>
    </location>
</feature>
<feature type="compositionally biased region" description="Basic and acidic residues" evidence="1">
    <location>
        <begin position="297"/>
        <end position="308"/>
    </location>
</feature>
<protein>
    <submittedName>
        <fullName evidence="2">Uncharacterized protein</fullName>
    </submittedName>
</protein>
<dbReference type="EMBL" id="CAMPGE010027952">
    <property type="protein sequence ID" value="CAI2385527.1"/>
    <property type="molecule type" value="Genomic_DNA"/>
</dbReference>
<sequence length="684" mass="77350">MSLKRQKFMGFGSSKISKQMVKNFPEGFFGGKRKGDSRNFGLVEGQKNPRSCIDTGKANIKRHCIRFSDPTKRRQKIPVIENKFASVVKPEEMNNQLVSPSESDSSLRNFIDKKKKNMAYPQDKIPYFPEDADKIDKYNSQINNNDERCGQNQFLYLNYPQNRVNNLDYKENLAEGPFQSAKNTRVNRKVGLNTPGVNKVQPHVSYLSVSNLKRNPSINNVITKNSSAIKKSSSNPRDSRGSYIKQNAKLLLALKAETPSLTFGRSRRHASNYISNHANFTSEKDKGYILPVLQKRSRSDTKRAHSESPSRNANANSVVNNKDDILNSMKYNFVGNQGAPQNVKVEKPLFLKGYTKSLQRSNSENRMRNIYKNSIIHKKSLNDDPDVFKQIDFDKLNSEKKPKSGLQGIRRDTLGTKTLCHNIFGITNNGSANLITQENDVGGMDESPNPIPFNIAKLSNPSQECSEYSDDVVSKYNCTFFPKDIENDSQGNLMTRVGKDIQAKQPWEEEIKKQNDKTSGLEQDCGFLEGADERKDAKEVVEDEKNKSLFNPFEVAKNPKNRNKQLEFVIGKSKSDLGMADGFLSKVQNSVNSPPNRHSEVQRYNHNYTRMNYKSDPNSFKSDEVATSKCSVSSKTNKEASTYILENSSMSQTPSQRQKFSALKDSPATTKDPNNPFSPFNNHH</sequence>
<evidence type="ECO:0000256" key="1">
    <source>
        <dbReference type="SAM" id="MobiDB-lite"/>
    </source>
</evidence>
<dbReference type="Proteomes" id="UP001295684">
    <property type="component" value="Unassembled WGS sequence"/>
</dbReference>
<feature type="region of interest" description="Disordered" evidence="1">
    <location>
        <begin position="294"/>
        <end position="317"/>
    </location>
</feature>
<dbReference type="AlphaFoldDB" id="A0AAD1Y6I0"/>
<proteinExistence type="predicted"/>
<organism evidence="2 3">
    <name type="scientific">Euplotes crassus</name>
    <dbReference type="NCBI Taxonomy" id="5936"/>
    <lineage>
        <taxon>Eukaryota</taxon>
        <taxon>Sar</taxon>
        <taxon>Alveolata</taxon>
        <taxon>Ciliophora</taxon>
        <taxon>Intramacronucleata</taxon>
        <taxon>Spirotrichea</taxon>
        <taxon>Hypotrichia</taxon>
        <taxon>Euplotida</taxon>
        <taxon>Euplotidae</taxon>
        <taxon>Moneuplotes</taxon>
    </lineage>
</organism>
<gene>
    <name evidence="2" type="ORF">ECRASSUSDP1_LOCUS27099</name>
</gene>
<evidence type="ECO:0000313" key="3">
    <source>
        <dbReference type="Proteomes" id="UP001295684"/>
    </source>
</evidence>
<keyword evidence="3" id="KW-1185">Reference proteome</keyword>
<accession>A0AAD1Y6I0</accession>
<evidence type="ECO:0000313" key="2">
    <source>
        <dbReference type="EMBL" id="CAI2385527.1"/>
    </source>
</evidence>